<comment type="subcellular location">
    <subcellularLocation>
        <location evidence="1">Cell inner membrane</location>
        <topology evidence="1">Multi-pass membrane protein</topology>
    </subcellularLocation>
    <subcellularLocation>
        <location evidence="8">Cell membrane</location>
        <topology evidence="8">Multi-pass membrane protein</topology>
    </subcellularLocation>
</comment>
<evidence type="ECO:0000256" key="3">
    <source>
        <dbReference type="ARBA" id="ARBA00022448"/>
    </source>
</evidence>
<evidence type="ECO:0000256" key="6">
    <source>
        <dbReference type="ARBA" id="ARBA00022989"/>
    </source>
</evidence>
<dbReference type="AlphaFoldDB" id="A0A841LD95"/>
<dbReference type="InterPro" id="IPR010065">
    <property type="entry name" value="AA_ABC_transptr_permease_3TM"/>
</dbReference>
<keyword evidence="4" id="KW-1003">Cell membrane</keyword>
<dbReference type="PANTHER" id="PTHR30614:SF34">
    <property type="entry name" value="BLR6398 PROTEIN"/>
    <property type="match status" value="1"/>
</dbReference>
<feature type="domain" description="ABC transmembrane type-1" evidence="9">
    <location>
        <begin position="25"/>
        <end position="213"/>
    </location>
</feature>
<reference evidence="10 11" key="1">
    <citation type="submission" date="2020-08" db="EMBL/GenBank/DDBJ databases">
        <title>Genomic Encyclopedia of Type Strains, Phase IV (KMG-IV): sequencing the most valuable type-strain genomes for metagenomic binning, comparative biology and taxonomic classification.</title>
        <authorList>
            <person name="Goeker M."/>
        </authorList>
    </citation>
    <scope>NUCLEOTIDE SEQUENCE [LARGE SCALE GENOMIC DNA]</scope>
    <source>
        <strain evidence="10 11">DSM 102189</strain>
    </source>
</reference>
<dbReference type="RefSeq" id="WP_184198957.1">
    <property type="nucleotide sequence ID" value="NZ_JACIIV010000012.1"/>
</dbReference>
<protein>
    <submittedName>
        <fullName evidence="10">Polar amino acid transport system permease protein</fullName>
    </submittedName>
</protein>
<evidence type="ECO:0000256" key="7">
    <source>
        <dbReference type="ARBA" id="ARBA00023136"/>
    </source>
</evidence>
<keyword evidence="7 8" id="KW-0472">Membrane</keyword>
<keyword evidence="11" id="KW-1185">Reference proteome</keyword>
<feature type="transmembrane region" description="Helical" evidence="8">
    <location>
        <begin position="20"/>
        <end position="49"/>
    </location>
</feature>
<comment type="similarity">
    <text evidence="2">Belongs to the binding-protein-dependent transport system permease family. HisMQ subfamily.</text>
</comment>
<evidence type="ECO:0000313" key="11">
    <source>
        <dbReference type="Proteomes" id="UP000538147"/>
    </source>
</evidence>
<dbReference type="SUPFAM" id="SSF161098">
    <property type="entry name" value="MetI-like"/>
    <property type="match status" value="1"/>
</dbReference>
<dbReference type="EMBL" id="JACIIV010000012">
    <property type="protein sequence ID" value="MBB6227785.1"/>
    <property type="molecule type" value="Genomic_DNA"/>
</dbReference>
<dbReference type="Proteomes" id="UP000538147">
    <property type="component" value="Unassembled WGS sequence"/>
</dbReference>
<dbReference type="GO" id="GO:0006865">
    <property type="term" value="P:amino acid transport"/>
    <property type="evidence" value="ECO:0007669"/>
    <property type="project" value="TreeGrafter"/>
</dbReference>
<dbReference type="InterPro" id="IPR000515">
    <property type="entry name" value="MetI-like"/>
</dbReference>
<dbReference type="NCBIfam" id="TIGR01726">
    <property type="entry name" value="HEQRo_perm_3TM"/>
    <property type="match status" value="1"/>
</dbReference>
<evidence type="ECO:0000313" key="10">
    <source>
        <dbReference type="EMBL" id="MBB6227785.1"/>
    </source>
</evidence>
<feature type="transmembrane region" description="Helical" evidence="8">
    <location>
        <begin position="70"/>
        <end position="91"/>
    </location>
</feature>
<dbReference type="Pfam" id="PF00528">
    <property type="entry name" value="BPD_transp_1"/>
    <property type="match status" value="1"/>
</dbReference>
<feature type="transmembrane region" description="Helical" evidence="8">
    <location>
        <begin position="97"/>
        <end position="120"/>
    </location>
</feature>
<evidence type="ECO:0000256" key="1">
    <source>
        <dbReference type="ARBA" id="ARBA00004429"/>
    </source>
</evidence>
<keyword evidence="5 8" id="KW-0812">Transmembrane</keyword>
<dbReference type="GO" id="GO:0022857">
    <property type="term" value="F:transmembrane transporter activity"/>
    <property type="evidence" value="ECO:0007669"/>
    <property type="project" value="InterPro"/>
</dbReference>
<keyword evidence="3 8" id="KW-0813">Transport</keyword>
<dbReference type="PROSITE" id="PS50928">
    <property type="entry name" value="ABC_TM1"/>
    <property type="match status" value="1"/>
</dbReference>
<keyword evidence="6 8" id="KW-1133">Transmembrane helix</keyword>
<evidence type="ECO:0000256" key="4">
    <source>
        <dbReference type="ARBA" id="ARBA00022475"/>
    </source>
</evidence>
<dbReference type="InterPro" id="IPR035906">
    <property type="entry name" value="MetI-like_sf"/>
</dbReference>
<organism evidence="10 11">
    <name type="scientific">Polymorphobacter multimanifer</name>
    <dbReference type="NCBI Taxonomy" id="1070431"/>
    <lineage>
        <taxon>Bacteria</taxon>
        <taxon>Pseudomonadati</taxon>
        <taxon>Pseudomonadota</taxon>
        <taxon>Alphaproteobacteria</taxon>
        <taxon>Sphingomonadales</taxon>
        <taxon>Sphingosinicellaceae</taxon>
        <taxon>Polymorphobacter</taxon>
    </lineage>
</organism>
<gene>
    <name evidence="10" type="ORF">FHS79_001964</name>
</gene>
<proteinExistence type="inferred from homology"/>
<dbReference type="Gene3D" id="1.10.3720.10">
    <property type="entry name" value="MetI-like"/>
    <property type="match status" value="1"/>
</dbReference>
<feature type="transmembrane region" description="Helical" evidence="8">
    <location>
        <begin position="141"/>
        <end position="166"/>
    </location>
</feature>
<comment type="caution">
    <text evidence="10">The sequence shown here is derived from an EMBL/GenBank/DDBJ whole genome shotgun (WGS) entry which is preliminary data.</text>
</comment>
<dbReference type="PANTHER" id="PTHR30614">
    <property type="entry name" value="MEMBRANE COMPONENT OF AMINO ACID ABC TRANSPORTER"/>
    <property type="match status" value="1"/>
</dbReference>
<accession>A0A841LD95</accession>
<sequence length="229" mass="24872">MIERIVAEAPAFFSSANLGFVLAALGRTLFMTFVGCGLGFGIGLGLAVLRRTQAPMLAPARWLAMLWVETFRRIPFLVILIMVLFGVQPLVPEISLIGIATIAVTLVATAFLSEIIRAGLESVPRAQVEGAAAMNFSAWQSFWLVVLPQSWRVILPPAAAFMVMFIKDTSLASHLGVVELTFSGKILVNRGSSPVLGYGIVLLGYFILSWPLGRLARMLEVRLAPSRNQ</sequence>
<evidence type="ECO:0000256" key="5">
    <source>
        <dbReference type="ARBA" id="ARBA00022692"/>
    </source>
</evidence>
<dbReference type="CDD" id="cd06261">
    <property type="entry name" value="TM_PBP2"/>
    <property type="match status" value="1"/>
</dbReference>
<evidence type="ECO:0000256" key="2">
    <source>
        <dbReference type="ARBA" id="ARBA00010072"/>
    </source>
</evidence>
<dbReference type="InterPro" id="IPR043429">
    <property type="entry name" value="ArtM/GltK/GlnP/TcyL/YhdX-like"/>
</dbReference>
<evidence type="ECO:0000256" key="8">
    <source>
        <dbReference type="RuleBase" id="RU363032"/>
    </source>
</evidence>
<name>A0A841LD95_9SPHN</name>
<evidence type="ECO:0000259" key="9">
    <source>
        <dbReference type="PROSITE" id="PS50928"/>
    </source>
</evidence>
<dbReference type="GO" id="GO:0043190">
    <property type="term" value="C:ATP-binding cassette (ABC) transporter complex"/>
    <property type="evidence" value="ECO:0007669"/>
    <property type="project" value="InterPro"/>
</dbReference>
<feature type="transmembrane region" description="Helical" evidence="8">
    <location>
        <begin position="195"/>
        <end position="213"/>
    </location>
</feature>